<feature type="compositionally biased region" description="Polar residues" evidence="1">
    <location>
        <begin position="123"/>
        <end position="139"/>
    </location>
</feature>
<feature type="domain" description="Bulb-type lectin" evidence="2">
    <location>
        <begin position="21"/>
        <end position="137"/>
    </location>
</feature>
<feature type="region of interest" description="Disordered" evidence="1">
    <location>
        <begin position="99"/>
        <end position="156"/>
    </location>
</feature>
<evidence type="ECO:0000313" key="4">
    <source>
        <dbReference type="Proteomes" id="UP001279410"/>
    </source>
</evidence>
<proteinExistence type="predicted"/>
<comment type="caution">
    <text evidence="3">The sequence shown here is derived from an EMBL/GenBank/DDBJ whole genome shotgun (WGS) entry which is preliminary data.</text>
</comment>
<dbReference type="SUPFAM" id="SSF51110">
    <property type="entry name" value="alpha-D-mannose-specific plant lectins"/>
    <property type="match status" value="1"/>
</dbReference>
<dbReference type="InterPro" id="IPR001480">
    <property type="entry name" value="Bulb-type_lectin_dom"/>
</dbReference>
<dbReference type="InterPro" id="IPR036426">
    <property type="entry name" value="Bulb-type_lectin_dom_sf"/>
</dbReference>
<reference evidence="3" key="1">
    <citation type="submission" date="2022-08" db="EMBL/GenBank/DDBJ databases">
        <title>Genome sequencing of akame (Lates japonicus).</title>
        <authorList>
            <person name="Hashiguchi Y."/>
            <person name="Takahashi H."/>
        </authorList>
    </citation>
    <scope>NUCLEOTIDE SEQUENCE</scope>
    <source>
        <strain evidence="3">Kochi</strain>
    </source>
</reference>
<name>A0AAD3RHE1_LATJO</name>
<evidence type="ECO:0000259" key="2">
    <source>
        <dbReference type="PROSITE" id="PS50927"/>
    </source>
</evidence>
<accession>A0AAD3RHE1</accession>
<evidence type="ECO:0000313" key="3">
    <source>
        <dbReference type="EMBL" id="GLD69138.1"/>
    </source>
</evidence>
<dbReference type="AlphaFoldDB" id="A0AAD3RHE1"/>
<evidence type="ECO:0000256" key="1">
    <source>
        <dbReference type="SAM" id="MobiDB-lite"/>
    </source>
</evidence>
<dbReference type="EMBL" id="BRZM01000175">
    <property type="protein sequence ID" value="GLD69138.1"/>
    <property type="molecule type" value="Genomic_DNA"/>
</dbReference>
<protein>
    <submittedName>
        <fullName evidence="3">Mannose-specific lectin-like protein</fullName>
    </submittedName>
</protein>
<organism evidence="3 4">
    <name type="scientific">Lates japonicus</name>
    <name type="common">Japanese lates</name>
    <dbReference type="NCBI Taxonomy" id="270547"/>
    <lineage>
        <taxon>Eukaryota</taxon>
        <taxon>Metazoa</taxon>
        <taxon>Chordata</taxon>
        <taxon>Craniata</taxon>
        <taxon>Vertebrata</taxon>
        <taxon>Euteleostomi</taxon>
        <taxon>Actinopterygii</taxon>
        <taxon>Neopterygii</taxon>
        <taxon>Teleostei</taxon>
        <taxon>Neoteleostei</taxon>
        <taxon>Acanthomorphata</taxon>
        <taxon>Carangaria</taxon>
        <taxon>Carangaria incertae sedis</taxon>
        <taxon>Centropomidae</taxon>
        <taxon>Lates</taxon>
    </lineage>
</organism>
<keyword evidence="4" id="KW-1185">Reference proteome</keyword>
<dbReference type="Gene3D" id="2.90.10.30">
    <property type="match status" value="1"/>
</dbReference>
<dbReference type="Proteomes" id="UP001279410">
    <property type="component" value="Unassembled WGS sequence"/>
</dbReference>
<gene>
    <name evidence="3" type="ORF">AKAME5_002045100</name>
</gene>
<dbReference type="PROSITE" id="PS50927">
    <property type="entry name" value="BULB_LECTIN"/>
    <property type="match status" value="1"/>
</dbReference>
<sequence>MTVTAGHSLTPVEHSSLIMSRNFLSKNDELRRGDYLISNNREFKAIFQDDGNFVIYGWQPLWASDTSGSDASRLCMQADCNLVMYNNKDEPREWKTVFQEDEPTAPDPAATPTTTRVEDGRKNLNSPPRKTGEQMSSAGLTGDRFTPPTELLPPRRFSVNGKISRKAFRNLFCMQPTGRLKSGI</sequence>